<name>A0A5C2RR96_9APHY</name>
<evidence type="ECO:0000313" key="2">
    <source>
        <dbReference type="Proteomes" id="UP000313359"/>
    </source>
</evidence>
<keyword evidence="2" id="KW-1185">Reference proteome</keyword>
<sequence length="481" mass="52816">MAGFFPLSADISETETDISRDITLLTALLKDVRRGKSTVLKAKKAGRFSHADLWSNISYVLSTGSNDDSHVVVTGQIEPESITVASPFKWTLLDIAQLREQLGDMNSVSDVDLEVHICHVMSIMASTMRLRPDETRNQMVLTSRLFDLTIMRGYRKLFVRLQSGGTLWMQHPLQALLEFYETQSTIAAQGSSSSAGPQESSSLSAVHLPAPVRTPQWSVAHLSPLSVMLPQRWLYKSLLDSHGIIPNEPSATDEVRYTVSSTTAVAWARALHACYTTMLETLSQKGKKGCEARRPNDRLERVSLRSAMALLDDAICTGIVEFLFQIPLIFELDIQYTVVLNQRNKRRLAVDDLRGNTEDGLSHILRHLGSLIIPFRAAAHIVYSCAVTPPNMALKAYAVAVTPDKDLAISTEYFDRFKEKFTALDGVKGAAVKLTASIHAEATLMSLASGGLRGCDVSVAGMPTPLAHATTHLGQSVVLFH</sequence>
<dbReference type="STRING" id="1328759.A0A5C2RR96"/>
<dbReference type="EMBL" id="ML122331">
    <property type="protein sequence ID" value="RPD53035.1"/>
    <property type="molecule type" value="Genomic_DNA"/>
</dbReference>
<reference evidence="1" key="1">
    <citation type="journal article" date="2018" name="Genome Biol. Evol.">
        <title>Genomics and development of Lentinus tigrinus, a white-rot wood-decaying mushroom with dimorphic fruiting bodies.</title>
        <authorList>
            <person name="Wu B."/>
            <person name="Xu Z."/>
            <person name="Knudson A."/>
            <person name="Carlson A."/>
            <person name="Chen N."/>
            <person name="Kovaka S."/>
            <person name="LaButti K."/>
            <person name="Lipzen A."/>
            <person name="Pennachio C."/>
            <person name="Riley R."/>
            <person name="Schakwitz W."/>
            <person name="Umezawa K."/>
            <person name="Ohm R.A."/>
            <person name="Grigoriev I.V."/>
            <person name="Nagy L.G."/>
            <person name="Gibbons J."/>
            <person name="Hibbett D."/>
        </authorList>
    </citation>
    <scope>NUCLEOTIDE SEQUENCE [LARGE SCALE GENOMIC DNA]</scope>
    <source>
        <strain evidence="1">ALCF2SS1-6</strain>
    </source>
</reference>
<accession>A0A5C2RR96</accession>
<dbReference type="AlphaFoldDB" id="A0A5C2RR96"/>
<organism evidence="1 2">
    <name type="scientific">Lentinus tigrinus ALCF2SS1-6</name>
    <dbReference type="NCBI Taxonomy" id="1328759"/>
    <lineage>
        <taxon>Eukaryota</taxon>
        <taxon>Fungi</taxon>
        <taxon>Dikarya</taxon>
        <taxon>Basidiomycota</taxon>
        <taxon>Agaricomycotina</taxon>
        <taxon>Agaricomycetes</taxon>
        <taxon>Polyporales</taxon>
        <taxon>Polyporaceae</taxon>
        <taxon>Lentinus</taxon>
    </lineage>
</organism>
<proteinExistence type="predicted"/>
<gene>
    <name evidence="1" type="ORF">L227DRAFT_617313</name>
</gene>
<dbReference type="Proteomes" id="UP000313359">
    <property type="component" value="Unassembled WGS sequence"/>
</dbReference>
<protein>
    <submittedName>
        <fullName evidence="1">Uncharacterized protein</fullName>
    </submittedName>
</protein>
<dbReference type="OrthoDB" id="2756695at2759"/>
<evidence type="ECO:0000313" key="1">
    <source>
        <dbReference type="EMBL" id="RPD53035.1"/>
    </source>
</evidence>